<feature type="compositionally biased region" description="Acidic residues" evidence="1">
    <location>
        <begin position="638"/>
        <end position="652"/>
    </location>
</feature>
<evidence type="ECO:0000256" key="2">
    <source>
        <dbReference type="SAM" id="Phobius"/>
    </source>
</evidence>
<accession>A0A2R6P9W7</accession>
<dbReference type="FunFam" id="2.130.10.10:FF:001929">
    <property type="entry name" value="Protein GAMETE EXPRESSED 3"/>
    <property type="match status" value="1"/>
</dbReference>
<evidence type="ECO:0000313" key="4">
    <source>
        <dbReference type="EMBL" id="PSR87802.1"/>
    </source>
</evidence>
<protein>
    <submittedName>
        <fullName evidence="4">Protein GAMETE EXPRESSED 3 like</fullName>
    </submittedName>
</protein>
<dbReference type="InterPro" id="IPR018391">
    <property type="entry name" value="PQQ_b-propeller_rpt"/>
</dbReference>
<dbReference type="OrthoDB" id="19653at2759"/>
<dbReference type="OMA" id="ISWQQTI"/>
<gene>
    <name evidence="4" type="ORF">CEY00_Acc30832</name>
</gene>
<dbReference type="STRING" id="1590841.A0A2R6P9W7"/>
<keyword evidence="2" id="KW-0812">Transmembrane</keyword>
<evidence type="ECO:0000313" key="5">
    <source>
        <dbReference type="Proteomes" id="UP000241394"/>
    </source>
</evidence>
<dbReference type="SMART" id="SM00564">
    <property type="entry name" value="PQQ"/>
    <property type="match status" value="3"/>
</dbReference>
<feature type="transmembrane region" description="Helical" evidence="2">
    <location>
        <begin position="465"/>
        <end position="488"/>
    </location>
</feature>
<feature type="signal peptide" evidence="3">
    <location>
        <begin position="1"/>
        <end position="19"/>
    </location>
</feature>
<dbReference type="AlphaFoldDB" id="A0A2R6P9W7"/>
<reference evidence="4 5" key="1">
    <citation type="submission" date="2017-07" db="EMBL/GenBank/DDBJ databases">
        <title>An improved, manually edited Actinidia chinensis var. chinensis (kiwifruit) genome highlights the challenges associated with draft genomes and gene prediction in plants.</title>
        <authorList>
            <person name="Pilkington S."/>
            <person name="Crowhurst R."/>
            <person name="Hilario E."/>
            <person name="Nardozza S."/>
            <person name="Fraser L."/>
            <person name="Peng Y."/>
            <person name="Gunaseelan K."/>
            <person name="Simpson R."/>
            <person name="Tahir J."/>
            <person name="Deroles S."/>
            <person name="Templeton K."/>
            <person name="Luo Z."/>
            <person name="Davy M."/>
            <person name="Cheng C."/>
            <person name="Mcneilage M."/>
            <person name="Scaglione D."/>
            <person name="Liu Y."/>
            <person name="Zhang Q."/>
            <person name="Datson P."/>
            <person name="De Silva N."/>
            <person name="Gardiner S."/>
            <person name="Bassett H."/>
            <person name="Chagne D."/>
            <person name="Mccallum J."/>
            <person name="Dzierzon H."/>
            <person name="Deng C."/>
            <person name="Wang Y.-Y."/>
            <person name="Barron N."/>
            <person name="Manako K."/>
            <person name="Bowen J."/>
            <person name="Foster T."/>
            <person name="Erridge Z."/>
            <person name="Tiffin H."/>
            <person name="Waite C."/>
            <person name="Davies K."/>
            <person name="Grierson E."/>
            <person name="Laing W."/>
            <person name="Kirk R."/>
            <person name="Chen X."/>
            <person name="Wood M."/>
            <person name="Montefiori M."/>
            <person name="Brummell D."/>
            <person name="Schwinn K."/>
            <person name="Catanach A."/>
            <person name="Fullerton C."/>
            <person name="Li D."/>
            <person name="Meiyalaghan S."/>
            <person name="Nieuwenhuizen N."/>
            <person name="Read N."/>
            <person name="Prakash R."/>
            <person name="Hunter D."/>
            <person name="Zhang H."/>
            <person name="Mckenzie M."/>
            <person name="Knabel M."/>
            <person name="Harris A."/>
            <person name="Allan A."/>
            <person name="Chen A."/>
            <person name="Janssen B."/>
            <person name="Plunkett B."/>
            <person name="Dwamena C."/>
            <person name="Voogd C."/>
            <person name="Leif D."/>
            <person name="Lafferty D."/>
            <person name="Souleyre E."/>
            <person name="Varkonyi-Gasic E."/>
            <person name="Gambi F."/>
            <person name="Hanley J."/>
            <person name="Yao J.-L."/>
            <person name="Cheung J."/>
            <person name="David K."/>
            <person name="Warren B."/>
            <person name="Marsh K."/>
            <person name="Snowden K."/>
            <person name="Lin-Wang K."/>
            <person name="Brian L."/>
            <person name="Martinez-Sanchez M."/>
            <person name="Wang M."/>
            <person name="Ileperuma N."/>
            <person name="Macnee N."/>
            <person name="Campin R."/>
            <person name="Mcatee P."/>
            <person name="Drummond R."/>
            <person name="Espley R."/>
            <person name="Ireland H."/>
            <person name="Wu R."/>
            <person name="Atkinson R."/>
            <person name="Karunairetnam S."/>
            <person name="Bulley S."/>
            <person name="Chunkath S."/>
            <person name="Hanley Z."/>
            <person name="Storey R."/>
            <person name="Thrimawithana A."/>
            <person name="Thomson S."/>
            <person name="David C."/>
            <person name="Testolin R."/>
        </authorList>
    </citation>
    <scope>NUCLEOTIDE SEQUENCE [LARGE SCALE GENOMIC DNA]</scope>
    <source>
        <strain evidence="5">cv. Red5</strain>
        <tissue evidence="4">Young leaf</tissue>
    </source>
</reference>
<dbReference type="InterPro" id="IPR015943">
    <property type="entry name" value="WD40/YVTN_repeat-like_dom_sf"/>
</dbReference>
<dbReference type="InParanoid" id="A0A2R6P9W7"/>
<keyword evidence="2" id="KW-0472">Membrane</keyword>
<dbReference type="InterPro" id="IPR011047">
    <property type="entry name" value="Quinoprotein_ADH-like_sf"/>
</dbReference>
<feature type="compositionally biased region" description="Basic and acidic residues" evidence="1">
    <location>
        <begin position="610"/>
        <end position="625"/>
    </location>
</feature>
<reference evidence="5" key="2">
    <citation type="journal article" date="2018" name="BMC Genomics">
        <title>A manually annotated Actinidia chinensis var. chinensis (kiwifruit) genome highlights the challenges associated with draft genomes and gene prediction in plants.</title>
        <authorList>
            <person name="Pilkington S.M."/>
            <person name="Crowhurst R."/>
            <person name="Hilario E."/>
            <person name="Nardozza S."/>
            <person name="Fraser L."/>
            <person name="Peng Y."/>
            <person name="Gunaseelan K."/>
            <person name="Simpson R."/>
            <person name="Tahir J."/>
            <person name="Deroles S.C."/>
            <person name="Templeton K."/>
            <person name="Luo Z."/>
            <person name="Davy M."/>
            <person name="Cheng C."/>
            <person name="McNeilage M."/>
            <person name="Scaglione D."/>
            <person name="Liu Y."/>
            <person name="Zhang Q."/>
            <person name="Datson P."/>
            <person name="De Silva N."/>
            <person name="Gardiner S.E."/>
            <person name="Bassett H."/>
            <person name="Chagne D."/>
            <person name="McCallum J."/>
            <person name="Dzierzon H."/>
            <person name="Deng C."/>
            <person name="Wang Y.Y."/>
            <person name="Barron L."/>
            <person name="Manako K."/>
            <person name="Bowen J."/>
            <person name="Foster T.M."/>
            <person name="Erridge Z.A."/>
            <person name="Tiffin H."/>
            <person name="Waite C.N."/>
            <person name="Davies K.M."/>
            <person name="Grierson E.P."/>
            <person name="Laing W.A."/>
            <person name="Kirk R."/>
            <person name="Chen X."/>
            <person name="Wood M."/>
            <person name="Montefiori M."/>
            <person name="Brummell D.A."/>
            <person name="Schwinn K.E."/>
            <person name="Catanach A."/>
            <person name="Fullerton C."/>
            <person name="Li D."/>
            <person name="Meiyalaghan S."/>
            <person name="Nieuwenhuizen N."/>
            <person name="Read N."/>
            <person name="Prakash R."/>
            <person name="Hunter D."/>
            <person name="Zhang H."/>
            <person name="McKenzie M."/>
            <person name="Knabel M."/>
            <person name="Harris A."/>
            <person name="Allan A.C."/>
            <person name="Gleave A."/>
            <person name="Chen A."/>
            <person name="Janssen B.J."/>
            <person name="Plunkett B."/>
            <person name="Ampomah-Dwamena C."/>
            <person name="Voogd C."/>
            <person name="Leif D."/>
            <person name="Lafferty D."/>
            <person name="Souleyre E.J.F."/>
            <person name="Varkonyi-Gasic E."/>
            <person name="Gambi F."/>
            <person name="Hanley J."/>
            <person name="Yao J.L."/>
            <person name="Cheung J."/>
            <person name="David K.M."/>
            <person name="Warren B."/>
            <person name="Marsh K."/>
            <person name="Snowden K.C."/>
            <person name="Lin-Wang K."/>
            <person name="Brian L."/>
            <person name="Martinez-Sanchez M."/>
            <person name="Wang M."/>
            <person name="Ileperuma N."/>
            <person name="Macnee N."/>
            <person name="Campin R."/>
            <person name="McAtee P."/>
            <person name="Drummond R.S.M."/>
            <person name="Espley R.V."/>
            <person name="Ireland H.S."/>
            <person name="Wu R."/>
            <person name="Atkinson R.G."/>
            <person name="Karunairetnam S."/>
            <person name="Bulley S."/>
            <person name="Chunkath S."/>
            <person name="Hanley Z."/>
            <person name="Storey R."/>
            <person name="Thrimawithana A.H."/>
            <person name="Thomson S."/>
            <person name="David C."/>
            <person name="Testolin R."/>
            <person name="Huang H."/>
            <person name="Hellens R.P."/>
            <person name="Schaffer R.J."/>
        </authorList>
    </citation>
    <scope>NUCLEOTIDE SEQUENCE [LARGE SCALE GENOMIC DNA]</scope>
    <source>
        <strain evidence="5">cv. Red5</strain>
    </source>
</reference>
<feature type="region of interest" description="Disordered" evidence="1">
    <location>
        <begin position="603"/>
        <end position="697"/>
    </location>
</feature>
<proteinExistence type="predicted"/>
<feature type="compositionally biased region" description="Basic and acidic residues" evidence="1">
    <location>
        <begin position="667"/>
        <end position="681"/>
    </location>
</feature>
<dbReference type="InterPro" id="IPR045301">
    <property type="entry name" value="GEX3-like"/>
</dbReference>
<sequence length="697" mass="76593">MPIQSSTIIIFLFVQSVLTVSQPLKSPPNPHLFSVQEPWRKSGRRLSKPLIRDDGRVYSCSERNLFAFESNGSIAWSVNLNSLCNVQIAPVHGGSRKAPTQISLPHGNVTLLVDFSIENRVLRINPLNIGTSEPAVEVFFGPGPGEEGGEIIGIAVSTLSSSVFINIRKRGLFAYRLQGNLLWSSGPLLYRSGYRQGCRKSVTDCYFASTPVIDQCEASIYISNTEGELYALSVRSPHFKWVQDFSSLDRSFTITPGNNGCLYAIVAVKALVLALDVVTGTVLWQRSIGPLRTPDCAAVVDSNGWISIGSLDGFIYSFSPTGVLKKFPKAAALDSVIQVNPLLDCSGYAVYLSQTVMEGKTSHTIGEYSYISALKPLNVVFTLLVPATGSIYWSKSYSDLGQFSSVLSESDLQHFVVDEGILLAFITASNIGSPLPCRSTRQKLASSCSQAEPKHVSIYAGNERAIVLFLIFESAILIVIVVVVHYCCTFWRKKKLQGQNLGKFLEKRRSLRLQKKAFDRTITEIGQKAAEKALEHEMIEKLGDLVKQKEGIERKLSTTYSLGRDRTSSKSKSLLPLYDGKTKSYSFQGTKKESFTMFHTLSDTSSADSSSEREVESNLFEDKASAVRAKAKAKAPSEDDSSSDDETSEDYEGTPSGSRGFVNPLFVKHDFDESKEVKMEGESGSSSIRKRTLSSTN</sequence>
<dbReference type="GO" id="GO:0005886">
    <property type="term" value="C:plasma membrane"/>
    <property type="evidence" value="ECO:0007669"/>
    <property type="project" value="TreeGrafter"/>
</dbReference>
<keyword evidence="2" id="KW-1133">Transmembrane helix</keyword>
<evidence type="ECO:0000256" key="1">
    <source>
        <dbReference type="SAM" id="MobiDB-lite"/>
    </source>
</evidence>
<dbReference type="GO" id="GO:0009793">
    <property type="term" value="P:embryo development ending in seed dormancy"/>
    <property type="evidence" value="ECO:0007669"/>
    <property type="project" value="TreeGrafter"/>
</dbReference>
<evidence type="ECO:0000256" key="3">
    <source>
        <dbReference type="SAM" id="SignalP"/>
    </source>
</evidence>
<name>A0A2R6P9W7_ACTCC</name>
<dbReference type="GO" id="GO:0010183">
    <property type="term" value="P:pollen tube guidance"/>
    <property type="evidence" value="ECO:0007669"/>
    <property type="project" value="TreeGrafter"/>
</dbReference>
<dbReference type="PANTHER" id="PTHR37253:SF1">
    <property type="entry name" value="PROTEIN GAMETE EXPRESSED 3"/>
    <property type="match status" value="1"/>
</dbReference>
<feature type="chain" id="PRO_5015357262" evidence="3">
    <location>
        <begin position="20"/>
        <end position="697"/>
    </location>
</feature>
<dbReference type="Proteomes" id="UP000241394">
    <property type="component" value="Chromosome LG27"/>
</dbReference>
<dbReference type="Gramene" id="PSR87802">
    <property type="protein sequence ID" value="PSR87802"/>
    <property type="gene ID" value="CEY00_Acc30832"/>
</dbReference>
<keyword evidence="5" id="KW-1185">Reference proteome</keyword>
<dbReference type="SUPFAM" id="SSF50998">
    <property type="entry name" value="Quinoprotein alcohol dehydrogenase-like"/>
    <property type="match status" value="1"/>
</dbReference>
<feature type="compositionally biased region" description="Basic residues" evidence="1">
    <location>
        <begin position="688"/>
        <end position="697"/>
    </location>
</feature>
<dbReference type="EMBL" id="NKQK01000027">
    <property type="protein sequence ID" value="PSR87802.1"/>
    <property type="molecule type" value="Genomic_DNA"/>
</dbReference>
<dbReference type="PANTHER" id="PTHR37253">
    <property type="entry name" value="PROTEIN GAMETE EXPRESSED 3"/>
    <property type="match status" value="1"/>
</dbReference>
<organism evidence="4 5">
    <name type="scientific">Actinidia chinensis var. chinensis</name>
    <name type="common">Chinese soft-hair kiwi</name>
    <dbReference type="NCBI Taxonomy" id="1590841"/>
    <lineage>
        <taxon>Eukaryota</taxon>
        <taxon>Viridiplantae</taxon>
        <taxon>Streptophyta</taxon>
        <taxon>Embryophyta</taxon>
        <taxon>Tracheophyta</taxon>
        <taxon>Spermatophyta</taxon>
        <taxon>Magnoliopsida</taxon>
        <taxon>eudicotyledons</taxon>
        <taxon>Gunneridae</taxon>
        <taxon>Pentapetalae</taxon>
        <taxon>asterids</taxon>
        <taxon>Ericales</taxon>
        <taxon>Actinidiaceae</taxon>
        <taxon>Actinidia</taxon>
    </lineage>
</organism>
<dbReference type="Gene3D" id="2.130.10.10">
    <property type="entry name" value="YVTN repeat-like/Quinoprotein amine dehydrogenase"/>
    <property type="match status" value="1"/>
</dbReference>
<keyword evidence="3" id="KW-0732">Signal</keyword>
<comment type="caution">
    <text evidence="4">The sequence shown here is derived from an EMBL/GenBank/DDBJ whole genome shotgun (WGS) entry which is preliminary data.</text>
</comment>